<dbReference type="InterPro" id="IPR003593">
    <property type="entry name" value="AAA+_ATPase"/>
</dbReference>
<dbReference type="PROSITE" id="PS00211">
    <property type="entry name" value="ABC_TRANSPORTER_1"/>
    <property type="match status" value="1"/>
</dbReference>
<accession>A0A679JWY0</accession>
<sequence length="247" mass="26089">MGEISTHTGGEVLAIRAASKSFGERQALDGLHLSLRPGEVFALLGPNGAGKTTTINLILGFLRADAGTVRVCGVDAGADPIGARRHVAYIPEQVALYPGLSGVENLRYFTTLAGLDLTKANARTLLTEAGLAEPAHERPAGSYSKGMRQKIGIAVALARRARLLLLDEPTSGLDPSAAADFSTTVRAAAERGTAILMATHDLYRVREMAGRVGVLSRGRIVEEVDPRTLDHVGLERLYIERLAGSAA</sequence>
<dbReference type="InterPro" id="IPR017871">
    <property type="entry name" value="ABC_transporter-like_CS"/>
</dbReference>
<keyword evidence="6" id="KW-0378">Hydrolase</keyword>
<dbReference type="PANTHER" id="PTHR42939:SF1">
    <property type="entry name" value="ABC TRANSPORTER ATP-BINDING PROTEIN ALBC-RELATED"/>
    <property type="match status" value="1"/>
</dbReference>
<organism evidence="6">
    <name type="scientific">Methylobacterium bullatum</name>
    <dbReference type="NCBI Taxonomy" id="570505"/>
    <lineage>
        <taxon>Bacteria</taxon>
        <taxon>Pseudomonadati</taxon>
        <taxon>Pseudomonadota</taxon>
        <taxon>Alphaproteobacteria</taxon>
        <taxon>Hyphomicrobiales</taxon>
        <taxon>Methylobacteriaceae</taxon>
        <taxon>Methylobacterium</taxon>
    </lineage>
</organism>
<dbReference type="SUPFAM" id="SSF52540">
    <property type="entry name" value="P-loop containing nucleoside triphosphate hydrolases"/>
    <property type="match status" value="1"/>
</dbReference>
<gene>
    <name evidence="6" type="primary">drrA_2</name>
    <name evidence="6" type="ORF">MBLL_04251</name>
</gene>
<dbReference type="GO" id="GO:0005524">
    <property type="term" value="F:ATP binding"/>
    <property type="evidence" value="ECO:0007669"/>
    <property type="project" value="UniProtKB-KW"/>
</dbReference>
<keyword evidence="4 6" id="KW-0067">ATP-binding</keyword>
<dbReference type="RefSeq" id="WP_339163549.1">
    <property type="nucleotide sequence ID" value="NZ_LR743511.1"/>
</dbReference>
<dbReference type="InterPro" id="IPR027417">
    <property type="entry name" value="P-loop_NTPase"/>
</dbReference>
<protein>
    <submittedName>
        <fullName evidence="6">Daunorubicin/doxorubicin resistance ATP-binding protein DrrA</fullName>
        <ecNumber evidence="6">3.6.3.-</ecNumber>
    </submittedName>
</protein>
<keyword evidence="3" id="KW-0547">Nucleotide-binding</keyword>
<reference evidence="6" key="1">
    <citation type="submission" date="2019-12" db="EMBL/GenBank/DDBJ databases">
        <authorList>
            <person name="Cremers G."/>
        </authorList>
    </citation>
    <scope>NUCLEOTIDE SEQUENCE</scope>
    <source>
        <strain evidence="6">Mbul2</strain>
    </source>
</reference>
<dbReference type="EC" id="3.6.3.-" evidence="6"/>
<evidence type="ECO:0000259" key="5">
    <source>
        <dbReference type="PROSITE" id="PS50893"/>
    </source>
</evidence>
<evidence type="ECO:0000256" key="3">
    <source>
        <dbReference type="ARBA" id="ARBA00022741"/>
    </source>
</evidence>
<evidence type="ECO:0000313" key="6">
    <source>
        <dbReference type="EMBL" id="CAA2145130.1"/>
    </source>
</evidence>
<dbReference type="Gene3D" id="3.40.50.300">
    <property type="entry name" value="P-loop containing nucleotide triphosphate hydrolases"/>
    <property type="match status" value="1"/>
</dbReference>
<dbReference type="InterPro" id="IPR003439">
    <property type="entry name" value="ABC_transporter-like_ATP-bd"/>
</dbReference>
<dbReference type="PANTHER" id="PTHR42939">
    <property type="entry name" value="ABC TRANSPORTER ATP-BINDING PROTEIN ALBC-RELATED"/>
    <property type="match status" value="1"/>
</dbReference>
<dbReference type="InterPro" id="IPR051782">
    <property type="entry name" value="ABC_Transporter_VariousFunc"/>
</dbReference>
<dbReference type="SMART" id="SM00382">
    <property type="entry name" value="AAA"/>
    <property type="match status" value="1"/>
</dbReference>
<dbReference type="Pfam" id="PF00005">
    <property type="entry name" value="ABC_tran"/>
    <property type="match status" value="1"/>
</dbReference>
<keyword evidence="2" id="KW-0813">Transport</keyword>
<evidence type="ECO:0000256" key="2">
    <source>
        <dbReference type="ARBA" id="ARBA00022448"/>
    </source>
</evidence>
<dbReference type="CDD" id="cd03230">
    <property type="entry name" value="ABC_DR_subfamily_A"/>
    <property type="match status" value="1"/>
</dbReference>
<comment type="similarity">
    <text evidence="1">Belongs to the ABC transporter superfamily.</text>
</comment>
<evidence type="ECO:0000256" key="1">
    <source>
        <dbReference type="ARBA" id="ARBA00005417"/>
    </source>
</evidence>
<dbReference type="GO" id="GO:0016887">
    <property type="term" value="F:ATP hydrolysis activity"/>
    <property type="evidence" value="ECO:0007669"/>
    <property type="project" value="InterPro"/>
</dbReference>
<proteinExistence type="inferred from homology"/>
<dbReference type="AlphaFoldDB" id="A0A679JWY0"/>
<dbReference type="PROSITE" id="PS50893">
    <property type="entry name" value="ABC_TRANSPORTER_2"/>
    <property type="match status" value="1"/>
</dbReference>
<name>A0A679JWY0_9HYPH</name>
<evidence type="ECO:0000256" key="4">
    <source>
        <dbReference type="ARBA" id="ARBA00022840"/>
    </source>
</evidence>
<feature type="domain" description="ABC transporter" evidence="5">
    <location>
        <begin position="13"/>
        <end position="242"/>
    </location>
</feature>
<dbReference type="EMBL" id="LR743511">
    <property type="protein sequence ID" value="CAA2145130.1"/>
    <property type="molecule type" value="Genomic_DNA"/>
</dbReference>